<evidence type="ECO:0000256" key="6">
    <source>
        <dbReference type="RuleBase" id="RU003870"/>
    </source>
</evidence>
<dbReference type="PaxDb" id="289377-HL41_05370"/>
<keyword evidence="2 4" id="KW-0689">Ribosomal protein</keyword>
<comment type="function">
    <text evidence="4 6">This protein binds to the 23S rRNA, and is important in its secondary structure. It is located near the subunit interface in the base of the L7/L12 stalk, and near the tRNA binding site of the peptidyltransferase center.</text>
</comment>
<dbReference type="EMBL" id="CP008796">
    <property type="protein sequence ID" value="AIH04223.1"/>
    <property type="molecule type" value="Genomic_DNA"/>
</dbReference>
<dbReference type="InterPro" id="IPR002358">
    <property type="entry name" value="Ribosomal_uL6_CS"/>
</dbReference>
<keyword evidence="3 4" id="KW-0687">Ribonucleoprotein</keyword>
<evidence type="ECO:0000256" key="1">
    <source>
        <dbReference type="ARBA" id="ARBA00009356"/>
    </source>
</evidence>
<keyword evidence="4 6" id="KW-0694">RNA-binding</keyword>
<evidence type="ECO:0000256" key="2">
    <source>
        <dbReference type="ARBA" id="ARBA00022980"/>
    </source>
</evidence>
<evidence type="ECO:0000313" key="9">
    <source>
        <dbReference type="Proteomes" id="UP000028481"/>
    </source>
</evidence>
<name>A0A075WUW1_9BACT</name>
<evidence type="ECO:0000256" key="4">
    <source>
        <dbReference type="HAMAP-Rule" id="MF_01365"/>
    </source>
</evidence>
<evidence type="ECO:0000256" key="5">
    <source>
        <dbReference type="RuleBase" id="RU003869"/>
    </source>
</evidence>
<dbReference type="InterPro" id="IPR000702">
    <property type="entry name" value="Ribosomal_uL6-like"/>
</dbReference>
<feature type="domain" description="Large ribosomal subunit protein uL6 alpha-beta" evidence="7">
    <location>
        <begin position="98"/>
        <end position="177"/>
    </location>
</feature>
<dbReference type="InterPro" id="IPR019906">
    <property type="entry name" value="Ribosomal_uL6_bac-type"/>
</dbReference>
<dbReference type="KEGG" id="tcm:HL41_05370"/>
<dbReference type="InterPro" id="IPR036789">
    <property type="entry name" value="Ribosomal_uL6-like_a/b-dom_sf"/>
</dbReference>
<dbReference type="PANTHER" id="PTHR11655">
    <property type="entry name" value="60S/50S RIBOSOMAL PROTEIN L6/L9"/>
    <property type="match status" value="1"/>
</dbReference>
<sequence length="195" mass="21428">MGEVSRVGRKSIKIPNGVKFYLKEDGFMVVEGPKGKIEKKLPPLVKVVVEGDTIVVQQDEVRKKLKNKAKAFQGLTRALINNMVIGVTQGFQKVLDIVGLGYKAEVKGDEIVFSLGYSHPINFKLPKGITAKVERGTGDVQVRLTLEGIDKELLGQVAANIRKLRPPEPYKGKGIRYADEVIYRKAGKSGKGAKK</sequence>
<comment type="similarity">
    <text evidence="1 4 5">Belongs to the universal ribosomal protein uL6 family.</text>
</comment>
<accession>A0A075WUW1</accession>
<evidence type="ECO:0000259" key="7">
    <source>
        <dbReference type="Pfam" id="PF00347"/>
    </source>
</evidence>
<dbReference type="NCBIfam" id="TIGR03654">
    <property type="entry name" value="L6_bact"/>
    <property type="match status" value="1"/>
</dbReference>
<dbReference type="HOGENOM" id="CLU_065464_1_2_0"/>
<dbReference type="Pfam" id="PF00347">
    <property type="entry name" value="Ribosomal_L6"/>
    <property type="match status" value="2"/>
</dbReference>
<dbReference type="PIRSF" id="PIRSF002162">
    <property type="entry name" value="Ribosomal_L6"/>
    <property type="match status" value="1"/>
</dbReference>
<dbReference type="GO" id="GO:0002181">
    <property type="term" value="P:cytoplasmic translation"/>
    <property type="evidence" value="ECO:0007669"/>
    <property type="project" value="TreeGrafter"/>
</dbReference>
<keyword evidence="4 6" id="KW-0699">rRNA-binding</keyword>
<dbReference type="PROSITE" id="PS00525">
    <property type="entry name" value="RIBOSOMAL_L6_1"/>
    <property type="match status" value="1"/>
</dbReference>
<dbReference type="OrthoDB" id="9805007at2"/>
<dbReference type="eggNOG" id="COG0097">
    <property type="taxonomic scope" value="Bacteria"/>
</dbReference>
<dbReference type="FunFam" id="3.90.930.12:FF:000001">
    <property type="entry name" value="50S ribosomal protein L6"/>
    <property type="match status" value="1"/>
</dbReference>
<feature type="domain" description="Large ribosomal subunit protein uL6 alpha-beta" evidence="7">
    <location>
        <begin position="14"/>
        <end position="90"/>
    </location>
</feature>
<dbReference type="SUPFAM" id="SSF56053">
    <property type="entry name" value="Ribosomal protein L6"/>
    <property type="match status" value="2"/>
</dbReference>
<protein>
    <recommendedName>
        <fullName evidence="4">Large ribosomal subunit protein uL6</fullName>
    </recommendedName>
</protein>
<dbReference type="GO" id="GO:0022625">
    <property type="term" value="C:cytosolic large ribosomal subunit"/>
    <property type="evidence" value="ECO:0007669"/>
    <property type="project" value="UniProtKB-UniRule"/>
</dbReference>
<comment type="subunit">
    <text evidence="4">Part of the 50S ribosomal subunit.</text>
</comment>
<dbReference type="InterPro" id="IPR020040">
    <property type="entry name" value="Ribosomal_uL6_a/b-dom"/>
</dbReference>
<dbReference type="PANTHER" id="PTHR11655:SF14">
    <property type="entry name" value="LARGE RIBOSOMAL SUBUNIT PROTEIN UL6M"/>
    <property type="match status" value="1"/>
</dbReference>
<evidence type="ECO:0000313" key="8">
    <source>
        <dbReference type="EMBL" id="AIH04223.1"/>
    </source>
</evidence>
<gene>
    <name evidence="4" type="primary">rplF</name>
    <name evidence="8" type="ORF">HL41_05370</name>
</gene>
<dbReference type="PRINTS" id="PR00059">
    <property type="entry name" value="RIBOSOMALL6"/>
</dbReference>
<dbReference type="RefSeq" id="WP_038062544.1">
    <property type="nucleotide sequence ID" value="NZ_CP008796.1"/>
</dbReference>
<proteinExistence type="inferred from homology"/>
<dbReference type="STRING" id="289377.HL41_05370"/>
<dbReference type="Gene3D" id="3.90.930.12">
    <property type="entry name" value="Ribosomal protein L6, alpha-beta domain"/>
    <property type="match status" value="2"/>
</dbReference>
<evidence type="ECO:0000256" key="3">
    <source>
        <dbReference type="ARBA" id="ARBA00023274"/>
    </source>
</evidence>
<dbReference type="GO" id="GO:0003735">
    <property type="term" value="F:structural constituent of ribosome"/>
    <property type="evidence" value="ECO:0007669"/>
    <property type="project" value="UniProtKB-UniRule"/>
</dbReference>
<dbReference type="AlphaFoldDB" id="A0A075WUW1"/>
<organism evidence="8 9">
    <name type="scientific">Thermodesulfobacterium commune DSM 2178</name>
    <dbReference type="NCBI Taxonomy" id="289377"/>
    <lineage>
        <taxon>Bacteria</taxon>
        <taxon>Pseudomonadati</taxon>
        <taxon>Thermodesulfobacteriota</taxon>
        <taxon>Thermodesulfobacteria</taxon>
        <taxon>Thermodesulfobacteriales</taxon>
        <taxon>Thermodesulfobacteriaceae</taxon>
        <taxon>Thermodesulfobacterium</taxon>
    </lineage>
</organism>
<reference evidence="8 9" key="1">
    <citation type="journal article" date="2015" name="Genome Announc.">
        <title>Genome Sequence of a Sulfate-Reducing Thermophilic Bacterium, Thermodesulfobacterium commune DSM 2178T (Phylum Thermodesulfobacteria).</title>
        <authorList>
            <person name="Bhatnagar S."/>
            <person name="Badger J.H."/>
            <person name="Madupu R."/>
            <person name="Khouri H.M."/>
            <person name="O'Connor E.M."/>
            <person name="Robb F.T."/>
            <person name="Ward N.L."/>
            <person name="Eisen J.A."/>
        </authorList>
    </citation>
    <scope>NUCLEOTIDE SEQUENCE [LARGE SCALE GENOMIC DNA]</scope>
    <source>
        <strain evidence="8 9">DSM 2178</strain>
    </source>
</reference>
<dbReference type="GO" id="GO:0019843">
    <property type="term" value="F:rRNA binding"/>
    <property type="evidence" value="ECO:0007669"/>
    <property type="project" value="UniProtKB-UniRule"/>
</dbReference>
<keyword evidence="9" id="KW-1185">Reference proteome</keyword>
<dbReference type="Proteomes" id="UP000028481">
    <property type="component" value="Chromosome"/>
</dbReference>
<dbReference type="HAMAP" id="MF_01365_B">
    <property type="entry name" value="Ribosomal_uL6_B"/>
    <property type="match status" value="1"/>
</dbReference>